<gene>
    <name evidence="2" type="ORF">AVDCRST_MAG85-894</name>
</gene>
<feature type="region of interest" description="Disordered" evidence="1">
    <location>
        <begin position="1"/>
        <end position="209"/>
    </location>
</feature>
<feature type="compositionally biased region" description="Basic and acidic residues" evidence="1">
    <location>
        <begin position="136"/>
        <end position="148"/>
    </location>
</feature>
<sequence length="209" mass="22744">GARRPRRTGALPRGGGRAHARGRAARGVRRAGGPALAPSPRAVGRHARRGARDRRPRRRRPAVGPDGRRRGLARRPARRGRERLARRHGDRAVEPRGVPVGAGPQPPAPPAPPDADARRRSLAPAQAGAACAPGDPRGDGPLRADPPLRPRARGAIRRHRRVLGALRAARAAPRRRRRRPRPARRRARRPGGGRRRRPRAHAAARRGAR</sequence>
<feature type="compositionally biased region" description="Pro residues" evidence="1">
    <location>
        <begin position="104"/>
        <end position="113"/>
    </location>
</feature>
<evidence type="ECO:0000256" key="1">
    <source>
        <dbReference type="SAM" id="MobiDB-lite"/>
    </source>
</evidence>
<accession>A0A6J4RYF8</accession>
<dbReference type="EMBL" id="CADCVT010000097">
    <property type="protein sequence ID" value="CAA9484965.1"/>
    <property type="molecule type" value="Genomic_DNA"/>
</dbReference>
<feature type="non-terminal residue" evidence="2">
    <location>
        <position position="209"/>
    </location>
</feature>
<protein>
    <submittedName>
        <fullName evidence="2">Uncharacterized protein</fullName>
    </submittedName>
</protein>
<name>A0A6J4RYF8_9ACTN</name>
<feature type="non-terminal residue" evidence="2">
    <location>
        <position position="1"/>
    </location>
</feature>
<proteinExistence type="predicted"/>
<feature type="compositionally biased region" description="Basic residues" evidence="1">
    <location>
        <begin position="150"/>
        <end position="162"/>
    </location>
</feature>
<reference evidence="2" key="1">
    <citation type="submission" date="2020-02" db="EMBL/GenBank/DDBJ databases">
        <authorList>
            <person name="Meier V. D."/>
        </authorList>
    </citation>
    <scope>NUCLEOTIDE SEQUENCE</scope>
    <source>
        <strain evidence="2">AVDCRST_MAG85</strain>
    </source>
</reference>
<feature type="compositionally biased region" description="Basic residues" evidence="1">
    <location>
        <begin position="70"/>
        <end position="89"/>
    </location>
</feature>
<feature type="compositionally biased region" description="Low complexity" evidence="1">
    <location>
        <begin position="122"/>
        <end position="135"/>
    </location>
</feature>
<feature type="compositionally biased region" description="Basic residues" evidence="1">
    <location>
        <begin position="172"/>
        <end position="209"/>
    </location>
</feature>
<dbReference type="AlphaFoldDB" id="A0A6J4RYF8"/>
<organism evidence="2">
    <name type="scientific">uncultured Solirubrobacteraceae bacterium</name>
    <dbReference type="NCBI Taxonomy" id="1162706"/>
    <lineage>
        <taxon>Bacteria</taxon>
        <taxon>Bacillati</taxon>
        <taxon>Actinomycetota</taxon>
        <taxon>Thermoleophilia</taxon>
        <taxon>Solirubrobacterales</taxon>
        <taxon>Solirubrobacteraceae</taxon>
        <taxon>environmental samples</taxon>
    </lineage>
</organism>
<feature type="compositionally biased region" description="Basic residues" evidence="1">
    <location>
        <begin position="43"/>
        <end position="61"/>
    </location>
</feature>
<feature type="compositionally biased region" description="Low complexity" evidence="1">
    <location>
        <begin position="31"/>
        <end position="42"/>
    </location>
</feature>
<feature type="compositionally biased region" description="Basic residues" evidence="1">
    <location>
        <begin position="16"/>
        <end position="29"/>
    </location>
</feature>
<evidence type="ECO:0000313" key="2">
    <source>
        <dbReference type="EMBL" id="CAA9484965.1"/>
    </source>
</evidence>